<name>A0ABM3JAG9_BACDO</name>
<dbReference type="RefSeq" id="XP_049306213.1">
    <property type="nucleotide sequence ID" value="XM_049450256.1"/>
</dbReference>
<dbReference type="GeneID" id="125776716"/>
<keyword evidence="9" id="KW-1185">Reference proteome</keyword>
<sequence>MEKNPDLAKNFVKGDRVAAEALWADLAKMLNSEGPPQKDVNGWKKVWSDWKGCIRKKIAHNKNESRATGGGQFNKFTLTPSEEEIARICGIYTAVEGIGNSAAFGVNVNDDENNSLDGILCIEEISSGGPKSTPRKRRYEDNVQDCLKKHMAAEAGAVEKISNTLDLLTANMDKLTKLVEKQNQLIAEQNDDRRKYYLAKQESLMAKNVIKQKMLEIEEIRVQREFF</sequence>
<evidence type="ECO:0000256" key="4">
    <source>
        <dbReference type="ARBA" id="ARBA00023125"/>
    </source>
</evidence>
<dbReference type="PANTHER" id="PTHR23098">
    <property type="entry name" value="AGAP001331-PA-RELATED"/>
    <property type="match status" value="1"/>
</dbReference>
<evidence type="ECO:0000256" key="1">
    <source>
        <dbReference type="ARBA" id="ARBA00011764"/>
    </source>
</evidence>
<keyword evidence="3" id="KW-0805">Transcription regulation</keyword>
<reference evidence="10" key="2">
    <citation type="submission" date="2025-08" db="UniProtKB">
        <authorList>
            <consortium name="RefSeq"/>
        </authorList>
    </citation>
    <scope>IDENTIFICATION</scope>
    <source>
        <tissue evidence="10">Adult</tissue>
    </source>
</reference>
<keyword evidence="5" id="KW-0804">Transcription</keyword>
<keyword evidence="7" id="KW-0175">Coiled coil</keyword>
<evidence type="ECO:0000256" key="2">
    <source>
        <dbReference type="ARBA" id="ARBA00016807"/>
    </source>
</evidence>
<dbReference type="Pfam" id="PF13873">
    <property type="entry name" value="Myb_DNA-bind_5"/>
    <property type="match status" value="1"/>
</dbReference>
<accession>A0ABM3JAG9</accession>
<comment type="function">
    <text evidence="6">Involved in transvection phenomena (= synapsis-dependent gene expression), where the synaptic pairing of chromosomes carrying genes with which zeste interacts influences the expression of these genes. Zeste binds to DNA and stimulates transcription from a nearby promoter.</text>
</comment>
<dbReference type="InterPro" id="IPR028002">
    <property type="entry name" value="Myb_DNA-bind_5"/>
</dbReference>
<keyword evidence="4" id="KW-0238">DNA-binding</keyword>
<comment type="subunit">
    <text evidence="1">Self-associates forming complexes of several hundred monomers.</text>
</comment>
<protein>
    <recommendedName>
        <fullName evidence="2">Regulatory protein zeste</fullName>
    </recommendedName>
</protein>
<feature type="coiled-coil region" evidence="7">
    <location>
        <begin position="158"/>
        <end position="192"/>
    </location>
</feature>
<evidence type="ECO:0000256" key="3">
    <source>
        <dbReference type="ARBA" id="ARBA00023015"/>
    </source>
</evidence>
<proteinExistence type="predicted"/>
<evidence type="ECO:0000259" key="8">
    <source>
        <dbReference type="Pfam" id="PF13873"/>
    </source>
</evidence>
<evidence type="ECO:0000313" key="9">
    <source>
        <dbReference type="Proteomes" id="UP001652620"/>
    </source>
</evidence>
<gene>
    <name evidence="10" type="primary">LOC125776716</name>
</gene>
<reference evidence="9" key="1">
    <citation type="submission" date="2025-05" db="UniProtKB">
        <authorList>
            <consortium name="RefSeq"/>
        </authorList>
    </citation>
    <scope>NUCLEOTIDE SEQUENCE [LARGE SCALE GENOMIC DNA]</scope>
</reference>
<organism evidence="9 10">
    <name type="scientific">Bactrocera dorsalis</name>
    <name type="common">Oriental fruit fly</name>
    <name type="synonym">Dacus dorsalis</name>
    <dbReference type="NCBI Taxonomy" id="27457"/>
    <lineage>
        <taxon>Eukaryota</taxon>
        <taxon>Metazoa</taxon>
        <taxon>Ecdysozoa</taxon>
        <taxon>Arthropoda</taxon>
        <taxon>Hexapoda</taxon>
        <taxon>Insecta</taxon>
        <taxon>Pterygota</taxon>
        <taxon>Neoptera</taxon>
        <taxon>Endopterygota</taxon>
        <taxon>Diptera</taxon>
        <taxon>Brachycera</taxon>
        <taxon>Muscomorpha</taxon>
        <taxon>Tephritoidea</taxon>
        <taxon>Tephritidae</taxon>
        <taxon>Bactrocera</taxon>
        <taxon>Bactrocera</taxon>
    </lineage>
</organism>
<dbReference type="Proteomes" id="UP001652620">
    <property type="component" value="Chromosome 2"/>
</dbReference>
<evidence type="ECO:0000256" key="7">
    <source>
        <dbReference type="SAM" id="Coils"/>
    </source>
</evidence>
<evidence type="ECO:0000256" key="6">
    <source>
        <dbReference type="ARBA" id="ARBA00025466"/>
    </source>
</evidence>
<evidence type="ECO:0000256" key="5">
    <source>
        <dbReference type="ARBA" id="ARBA00023163"/>
    </source>
</evidence>
<evidence type="ECO:0000313" key="10">
    <source>
        <dbReference type="RefSeq" id="XP_049306213.1"/>
    </source>
</evidence>
<dbReference type="PANTHER" id="PTHR23098:SF16">
    <property type="entry name" value="REGULATORY PROTEIN ZESTE"/>
    <property type="match status" value="1"/>
</dbReference>
<feature type="domain" description="Myb/SANT-like DNA-binding" evidence="8">
    <location>
        <begin position="20"/>
        <end position="60"/>
    </location>
</feature>